<dbReference type="InterPro" id="IPR036890">
    <property type="entry name" value="HATPase_C_sf"/>
</dbReference>
<dbReference type="eggNOG" id="COG5002">
    <property type="taxonomic scope" value="Bacteria"/>
</dbReference>
<dbReference type="PRINTS" id="PR00344">
    <property type="entry name" value="BCTRLSENSOR"/>
</dbReference>
<keyword evidence="3" id="KW-0597">Phosphoprotein</keyword>
<gene>
    <name evidence="10" type="ORF">SAMN02927925_01006</name>
</gene>
<evidence type="ECO:0000256" key="2">
    <source>
        <dbReference type="ARBA" id="ARBA00012438"/>
    </source>
</evidence>
<dbReference type="SUPFAM" id="SSF55874">
    <property type="entry name" value="ATPase domain of HSP90 chaperone/DNA topoisomerase II/histidine kinase"/>
    <property type="match status" value="1"/>
</dbReference>
<dbReference type="Gene3D" id="1.10.287.130">
    <property type="match status" value="1"/>
</dbReference>
<evidence type="ECO:0000256" key="5">
    <source>
        <dbReference type="ARBA" id="ARBA00022777"/>
    </source>
</evidence>
<dbReference type="EC" id="2.7.13.3" evidence="2"/>
<dbReference type="SMART" id="SM00388">
    <property type="entry name" value="HisKA"/>
    <property type="match status" value="1"/>
</dbReference>
<dbReference type="CDD" id="cd00130">
    <property type="entry name" value="PAS"/>
    <property type="match status" value="1"/>
</dbReference>
<comment type="catalytic activity">
    <reaction evidence="1">
        <text>ATP + protein L-histidine = ADP + protein N-phospho-L-histidine.</text>
        <dbReference type="EC" id="2.7.13.3"/>
    </reaction>
</comment>
<dbReference type="AlphaFoldDB" id="A0A1G4VGJ0"/>
<evidence type="ECO:0000259" key="7">
    <source>
        <dbReference type="PROSITE" id="PS50109"/>
    </source>
</evidence>
<protein>
    <recommendedName>
        <fullName evidence="2">histidine kinase</fullName>
        <ecNumber evidence="2">2.7.13.3</ecNumber>
    </recommendedName>
</protein>
<dbReference type="PANTHER" id="PTHR43047">
    <property type="entry name" value="TWO-COMPONENT HISTIDINE PROTEIN KINASE"/>
    <property type="match status" value="1"/>
</dbReference>
<dbReference type="InterPro" id="IPR036097">
    <property type="entry name" value="HisK_dim/P_sf"/>
</dbReference>
<dbReference type="InterPro" id="IPR004358">
    <property type="entry name" value="Sig_transdc_His_kin-like_C"/>
</dbReference>
<evidence type="ECO:0000256" key="3">
    <source>
        <dbReference type="ARBA" id="ARBA00022553"/>
    </source>
</evidence>
<evidence type="ECO:0000313" key="11">
    <source>
        <dbReference type="Proteomes" id="UP000182124"/>
    </source>
</evidence>
<dbReference type="CDD" id="cd00075">
    <property type="entry name" value="HATPase"/>
    <property type="match status" value="1"/>
</dbReference>
<dbReference type="InterPro" id="IPR003594">
    <property type="entry name" value="HATPase_dom"/>
</dbReference>
<organism evidence="10 11">
    <name type="scientific">Flavobacterium saliperosum</name>
    <dbReference type="NCBI Taxonomy" id="329186"/>
    <lineage>
        <taxon>Bacteria</taxon>
        <taxon>Pseudomonadati</taxon>
        <taxon>Bacteroidota</taxon>
        <taxon>Flavobacteriia</taxon>
        <taxon>Flavobacteriales</taxon>
        <taxon>Flavobacteriaceae</taxon>
        <taxon>Flavobacterium</taxon>
    </lineage>
</organism>
<dbReference type="SUPFAM" id="SSF55785">
    <property type="entry name" value="PYP-like sensor domain (PAS domain)"/>
    <property type="match status" value="1"/>
</dbReference>
<dbReference type="InterPro" id="IPR005467">
    <property type="entry name" value="His_kinase_dom"/>
</dbReference>
<dbReference type="SUPFAM" id="SSF47384">
    <property type="entry name" value="Homodimeric domain of signal transducing histidine kinase"/>
    <property type="match status" value="1"/>
</dbReference>
<dbReference type="Proteomes" id="UP000182124">
    <property type="component" value="Unassembled WGS sequence"/>
</dbReference>
<dbReference type="FunFam" id="3.30.565.10:FF:000006">
    <property type="entry name" value="Sensor histidine kinase WalK"/>
    <property type="match status" value="1"/>
</dbReference>
<dbReference type="CDD" id="cd00082">
    <property type="entry name" value="HisKA"/>
    <property type="match status" value="1"/>
</dbReference>
<name>A0A1G4VGJ0_9FLAO</name>
<keyword evidence="6" id="KW-0175">Coiled coil</keyword>
<evidence type="ECO:0000259" key="8">
    <source>
        <dbReference type="PROSITE" id="PS50112"/>
    </source>
</evidence>
<evidence type="ECO:0000256" key="1">
    <source>
        <dbReference type="ARBA" id="ARBA00000085"/>
    </source>
</evidence>
<dbReference type="InterPro" id="IPR000700">
    <property type="entry name" value="PAS-assoc_C"/>
</dbReference>
<dbReference type="GO" id="GO:0000155">
    <property type="term" value="F:phosphorelay sensor kinase activity"/>
    <property type="evidence" value="ECO:0007669"/>
    <property type="project" value="InterPro"/>
</dbReference>
<dbReference type="STRING" id="329186.SAMN02927925_01006"/>
<dbReference type="Pfam" id="PF02518">
    <property type="entry name" value="HATPase_c"/>
    <property type="match status" value="1"/>
</dbReference>
<evidence type="ECO:0000256" key="6">
    <source>
        <dbReference type="SAM" id="Coils"/>
    </source>
</evidence>
<dbReference type="SMART" id="SM00086">
    <property type="entry name" value="PAC"/>
    <property type="match status" value="1"/>
</dbReference>
<dbReference type="EMBL" id="FMTY01000002">
    <property type="protein sequence ID" value="SCX06462.1"/>
    <property type="molecule type" value="Genomic_DNA"/>
</dbReference>
<feature type="coiled-coil region" evidence="6">
    <location>
        <begin position="135"/>
        <end position="162"/>
    </location>
</feature>
<accession>A0A1G4VGJ0</accession>
<dbReference type="NCBIfam" id="TIGR00229">
    <property type="entry name" value="sensory_box"/>
    <property type="match status" value="1"/>
</dbReference>
<dbReference type="PROSITE" id="PS50113">
    <property type="entry name" value="PAC"/>
    <property type="match status" value="1"/>
</dbReference>
<proteinExistence type="predicted"/>
<evidence type="ECO:0000313" key="10">
    <source>
        <dbReference type="EMBL" id="SCX06462.1"/>
    </source>
</evidence>
<dbReference type="PROSITE" id="PS50112">
    <property type="entry name" value="PAS"/>
    <property type="match status" value="1"/>
</dbReference>
<dbReference type="SMART" id="SM00387">
    <property type="entry name" value="HATPase_c"/>
    <property type="match status" value="1"/>
</dbReference>
<dbReference type="Pfam" id="PF13426">
    <property type="entry name" value="PAS_9"/>
    <property type="match status" value="1"/>
</dbReference>
<reference evidence="10 11" key="1">
    <citation type="submission" date="2016-10" db="EMBL/GenBank/DDBJ databases">
        <authorList>
            <person name="de Groot N.N."/>
        </authorList>
    </citation>
    <scope>NUCLEOTIDE SEQUENCE [LARGE SCALE GENOMIC DNA]</scope>
    <source>
        <strain evidence="10 11">CGMCC 1.3801</strain>
    </source>
</reference>
<evidence type="ECO:0000259" key="9">
    <source>
        <dbReference type="PROSITE" id="PS50113"/>
    </source>
</evidence>
<feature type="domain" description="PAS" evidence="8">
    <location>
        <begin position="17"/>
        <end position="90"/>
    </location>
</feature>
<dbReference type="InterPro" id="IPR003661">
    <property type="entry name" value="HisK_dim/P_dom"/>
</dbReference>
<keyword evidence="5" id="KW-0418">Kinase</keyword>
<dbReference type="InterPro" id="IPR001610">
    <property type="entry name" value="PAC"/>
</dbReference>
<dbReference type="Gene3D" id="3.30.565.10">
    <property type="entry name" value="Histidine kinase-like ATPase, C-terminal domain"/>
    <property type="match status" value="1"/>
</dbReference>
<feature type="domain" description="Histidine kinase" evidence="7">
    <location>
        <begin position="162"/>
        <end position="380"/>
    </location>
</feature>
<dbReference type="RefSeq" id="WP_023576586.1">
    <property type="nucleotide sequence ID" value="NZ_CBCSBQ010000032.1"/>
</dbReference>
<keyword evidence="4" id="KW-0808">Transferase</keyword>
<dbReference type="SMART" id="SM00091">
    <property type="entry name" value="PAS"/>
    <property type="match status" value="1"/>
</dbReference>
<evidence type="ECO:0000256" key="4">
    <source>
        <dbReference type="ARBA" id="ARBA00022679"/>
    </source>
</evidence>
<dbReference type="InterPro" id="IPR000014">
    <property type="entry name" value="PAS"/>
</dbReference>
<dbReference type="InterPro" id="IPR035965">
    <property type="entry name" value="PAS-like_dom_sf"/>
</dbReference>
<dbReference type="Gene3D" id="3.30.450.20">
    <property type="entry name" value="PAS domain"/>
    <property type="match status" value="1"/>
</dbReference>
<dbReference type="PROSITE" id="PS50109">
    <property type="entry name" value="HIS_KIN"/>
    <property type="match status" value="1"/>
</dbReference>
<feature type="domain" description="PAC" evidence="9">
    <location>
        <begin position="91"/>
        <end position="144"/>
    </location>
</feature>
<sequence>MIKETITKVLREQYVPSAEFYSQVIDSLQDYSIFTVDKELNVNSWNSGATNIFQYETEEIIGKPFETIFTEEDKKEGIPQKEIDLALKDGRSIDVRWHVCKDGTTFYADGLVFPLKNEEDEVTGYVKILRDITVRKASEDAIKKYSNELEELNTHKESVLAILSHDLRSPLAGIIQGADYLKSNFDTLEPALAKALLQELHNAAVNELDMLDYLVEWARIKYAAEAFVPAKIELVHYVNKIFESLKETAAINTIHLNNEIEENSSVFADEKMLLSILQNIVSNAIKHSHKGGQITLSAKQSEGMMIVEIKDTGSGMSKEIQAQLFSPQVKSLSKTVTENNGAGIGLLLVKGFLEKNGGHIWVESEVGKGSSFYFTLPINKPTVKTAVL</sequence>